<proteinExistence type="predicted"/>
<keyword evidence="2" id="KW-1185">Reference proteome</keyword>
<dbReference type="RefSeq" id="XP_070898324.1">
    <property type="nucleotide sequence ID" value="XM_071035727.1"/>
</dbReference>
<gene>
    <name evidence="1" type="ORF">BJX68DRAFT_100505</name>
</gene>
<evidence type="ECO:0000313" key="1">
    <source>
        <dbReference type="EMBL" id="KAL2848640.1"/>
    </source>
</evidence>
<reference evidence="1 2" key="1">
    <citation type="submission" date="2024-07" db="EMBL/GenBank/DDBJ databases">
        <title>Section-level genome sequencing and comparative genomics of Aspergillus sections Usti and Cavernicolus.</title>
        <authorList>
            <consortium name="Lawrence Berkeley National Laboratory"/>
            <person name="Nybo J.L."/>
            <person name="Vesth T.C."/>
            <person name="Theobald S."/>
            <person name="Frisvad J.C."/>
            <person name="Larsen T.O."/>
            <person name="Kjaerboelling I."/>
            <person name="Rothschild-Mancinelli K."/>
            <person name="Lyhne E.K."/>
            <person name="Kogle M.E."/>
            <person name="Barry K."/>
            <person name="Clum A."/>
            <person name="Na H."/>
            <person name="Ledsgaard L."/>
            <person name="Lin J."/>
            <person name="Lipzen A."/>
            <person name="Kuo A."/>
            <person name="Riley R."/>
            <person name="Mondo S."/>
            <person name="LaButti K."/>
            <person name="Haridas S."/>
            <person name="Pangalinan J."/>
            <person name="Salamov A.A."/>
            <person name="Simmons B.A."/>
            <person name="Magnuson J.K."/>
            <person name="Chen J."/>
            <person name="Drula E."/>
            <person name="Henrissat B."/>
            <person name="Wiebenga A."/>
            <person name="Lubbers R.J."/>
            <person name="Gomes A.C."/>
            <person name="Macurrencykelacurrency M.R."/>
            <person name="Stajich J."/>
            <person name="Grigoriev I.V."/>
            <person name="Mortensen U.H."/>
            <person name="De vries R.P."/>
            <person name="Baker S.E."/>
            <person name="Andersen M.R."/>
        </authorList>
    </citation>
    <scope>NUCLEOTIDE SEQUENCE [LARGE SCALE GENOMIC DNA]</scope>
    <source>
        <strain evidence="1 2">CBS 756.74</strain>
    </source>
</reference>
<protein>
    <submittedName>
        <fullName evidence="1">Uncharacterized protein</fullName>
    </submittedName>
</protein>
<dbReference type="Proteomes" id="UP001610444">
    <property type="component" value="Unassembled WGS sequence"/>
</dbReference>
<comment type="caution">
    <text evidence="1">The sequence shown here is derived from an EMBL/GenBank/DDBJ whole genome shotgun (WGS) entry which is preliminary data.</text>
</comment>
<sequence>MVELHLEGSCHTGTKRLCKARSQKREMRKGSKIQIEIQLRSPHYCERLRLEEPAFFLCSVWPLFVQLHLAWNRALNPDHHVLSGGVESRSRHRFLMNLGVFYHHIHTVAAIPTRVRP</sequence>
<organism evidence="1 2">
    <name type="scientific">Aspergillus pseudodeflectus</name>
    <dbReference type="NCBI Taxonomy" id="176178"/>
    <lineage>
        <taxon>Eukaryota</taxon>
        <taxon>Fungi</taxon>
        <taxon>Dikarya</taxon>
        <taxon>Ascomycota</taxon>
        <taxon>Pezizomycotina</taxon>
        <taxon>Eurotiomycetes</taxon>
        <taxon>Eurotiomycetidae</taxon>
        <taxon>Eurotiales</taxon>
        <taxon>Aspergillaceae</taxon>
        <taxon>Aspergillus</taxon>
        <taxon>Aspergillus subgen. Nidulantes</taxon>
    </lineage>
</organism>
<dbReference type="EMBL" id="JBFXLR010000025">
    <property type="protein sequence ID" value="KAL2848640.1"/>
    <property type="molecule type" value="Genomic_DNA"/>
</dbReference>
<dbReference type="GeneID" id="98150891"/>
<name>A0ABR4K8L7_9EURO</name>
<evidence type="ECO:0000313" key="2">
    <source>
        <dbReference type="Proteomes" id="UP001610444"/>
    </source>
</evidence>
<accession>A0ABR4K8L7</accession>